<comment type="cofactor">
    <cofactor evidence="14">
        <name>Mg(2+)</name>
        <dbReference type="ChEBI" id="CHEBI:18420"/>
    </cofactor>
</comment>
<dbReference type="PANTHER" id="PTHR10584">
    <property type="entry name" value="SUGAR KINASE"/>
    <property type="match status" value="1"/>
</dbReference>
<dbReference type="GO" id="GO:0004747">
    <property type="term" value="F:ribokinase activity"/>
    <property type="evidence" value="ECO:0007669"/>
    <property type="project" value="UniProtKB-UniRule"/>
</dbReference>
<dbReference type="InterPro" id="IPR011877">
    <property type="entry name" value="Ribokinase"/>
</dbReference>
<evidence type="ECO:0000256" key="5">
    <source>
        <dbReference type="ARBA" id="ARBA00022777"/>
    </source>
</evidence>
<evidence type="ECO:0000256" key="13">
    <source>
        <dbReference type="ARBA" id="ARBA00081655"/>
    </source>
</evidence>
<keyword evidence="7 14" id="KW-0460">Magnesium</keyword>
<comment type="catalytic activity">
    <reaction evidence="10">
        <text>2-deoxy-D-ribose + ATP = 2-deoxy-D-ribose 5-phosphate + ADP + H(+)</text>
        <dbReference type="Rhea" id="RHEA:30871"/>
        <dbReference type="ChEBI" id="CHEBI:15378"/>
        <dbReference type="ChEBI" id="CHEBI:30616"/>
        <dbReference type="ChEBI" id="CHEBI:62877"/>
        <dbReference type="ChEBI" id="CHEBI:90761"/>
        <dbReference type="ChEBI" id="CHEBI:456216"/>
        <dbReference type="EC" id="2.7.1.229"/>
    </reaction>
    <physiologicalReaction direction="left-to-right" evidence="10">
        <dbReference type="Rhea" id="RHEA:30872"/>
    </physiologicalReaction>
</comment>
<evidence type="ECO:0000256" key="9">
    <source>
        <dbReference type="ARBA" id="ARBA00023277"/>
    </source>
</evidence>
<name>A0AAF0YVM3_9CORY</name>
<reference evidence="16" key="1">
    <citation type="submission" date="2017-12" db="EMBL/GenBank/DDBJ databases">
        <authorList>
            <person name="Thomas-White K."/>
            <person name="Wolfe A.J."/>
        </authorList>
    </citation>
    <scope>NUCLEOTIDE SEQUENCE</scope>
    <source>
        <strain evidence="16">UMB0763</strain>
    </source>
</reference>
<comment type="subunit">
    <text evidence="14">Homodimer.</text>
</comment>
<evidence type="ECO:0000256" key="7">
    <source>
        <dbReference type="ARBA" id="ARBA00022842"/>
    </source>
</evidence>
<evidence type="ECO:0000313" key="16">
    <source>
        <dbReference type="EMBL" id="WOT02048.1"/>
    </source>
</evidence>
<feature type="binding site" evidence="14">
    <location>
        <begin position="249"/>
        <end position="250"/>
    </location>
    <ligand>
        <name>ATP</name>
        <dbReference type="ChEBI" id="CHEBI:30616"/>
    </ligand>
</feature>
<dbReference type="KEGG" id="cpyr:CYJ47_12500"/>
<evidence type="ECO:0000256" key="2">
    <source>
        <dbReference type="ARBA" id="ARBA00022679"/>
    </source>
</evidence>
<dbReference type="HAMAP" id="MF_01987">
    <property type="entry name" value="Ribokinase"/>
    <property type="match status" value="1"/>
</dbReference>
<evidence type="ECO:0000256" key="12">
    <source>
        <dbReference type="ARBA" id="ARBA00071515"/>
    </source>
</evidence>
<dbReference type="Proteomes" id="UP000234560">
    <property type="component" value="Chromosome"/>
</dbReference>
<keyword evidence="8 14" id="KW-0630">Potassium</keyword>
<evidence type="ECO:0000259" key="15">
    <source>
        <dbReference type="Pfam" id="PF00294"/>
    </source>
</evidence>
<keyword evidence="5 14" id="KW-0418">Kinase</keyword>
<keyword evidence="2 14" id="KW-0808">Transferase</keyword>
<evidence type="ECO:0000256" key="8">
    <source>
        <dbReference type="ARBA" id="ARBA00022958"/>
    </source>
</evidence>
<dbReference type="GO" id="GO:0006014">
    <property type="term" value="P:D-ribose metabolic process"/>
    <property type="evidence" value="ECO:0007669"/>
    <property type="project" value="UniProtKB-UniRule"/>
</dbReference>
<dbReference type="SUPFAM" id="SSF53613">
    <property type="entry name" value="Ribokinase-like"/>
    <property type="match status" value="1"/>
</dbReference>
<sequence length="300" mass="32074">MIAVVGSNMVDLITYVDRMPKPGETVEAPDFQMGCGGKGANQAVAAARMGADVLMVTRVGNDNFATHTKENFAANGISTKYVLDTEATSGVAPIFVEKSSQNSILIVQGANAHLSPKDVEAAKDDLAKCSLIVMQLEIPLETVYFTIELAEELGIPVILNPAPASPNLEIEKILTCEYFLPNESELGLITGMPVDSIDQIRIAAQSLVDKGMKNVIVTLGCRGVICLNEDGVFDLPAYEVEALDTTGAGDAFIGCFAQSLDAGFTLRDSLKRATFYASDSVTRRGTQYSYSLAEDLDFPV</sequence>
<dbReference type="GO" id="GO:0005829">
    <property type="term" value="C:cytosol"/>
    <property type="evidence" value="ECO:0007669"/>
    <property type="project" value="TreeGrafter"/>
</dbReference>
<dbReference type="FunFam" id="3.40.1190.20:FF:000010">
    <property type="entry name" value="Ribokinase"/>
    <property type="match status" value="1"/>
</dbReference>
<dbReference type="RefSeq" id="WP_101678170.1">
    <property type="nucleotide sequence ID" value="NZ_CAMIHY010000015.1"/>
</dbReference>
<gene>
    <name evidence="16" type="primary">rbsK</name>
    <name evidence="14" type="synonym">deoK</name>
    <name evidence="16" type="ORF">CYJ47_12500</name>
</gene>
<dbReference type="Gene3D" id="3.40.1190.20">
    <property type="match status" value="1"/>
</dbReference>
<comment type="function">
    <text evidence="14">Catalyzes the ATP-dependent phosphorylation of 2-deoxy-D-ribose to 2-deoxy-D-ribose 5-phosphate (dRib-5P), allowing the use of deoxyribose as the sole carbon source.</text>
</comment>
<proteinExistence type="inferred from homology"/>
<keyword evidence="3 14" id="KW-0479">Metal-binding</keyword>
<evidence type="ECO:0000256" key="4">
    <source>
        <dbReference type="ARBA" id="ARBA00022741"/>
    </source>
</evidence>
<keyword evidence="6 14" id="KW-0067">ATP-binding</keyword>
<feature type="site" description="Important for substrate specificity" evidence="14">
    <location>
        <position position="9"/>
    </location>
</feature>
<feature type="binding site" evidence="14">
    <location>
        <begin position="37"/>
        <end position="41"/>
    </location>
    <ligand>
        <name>substrate</name>
    </ligand>
</feature>
<feature type="binding site" evidence="14">
    <location>
        <position position="246"/>
    </location>
    <ligand>
        <name>K(+)</name>
        <dbReference type="ChEBI" id="CHEBI:29103"/>
    </ligand>
</feature>
<dbReference type="InterPro" id="IPR011611">
    <property type="entry name" value="PfkB_dom"/>
</dbReference>
<comment type="similarity">
    <text evidence="14">Belongs to the carbohydrate kinase PfkB family. Deoxyribokinase subfamily.</text>
</comment>
<feature type="active site" description="Proton acceptor" evidence="14">
    <location>
        <position position="250"/>
    </location>
</feature>
<feature type="binding site" evidence="14">
    <location>
        <position position="283"/>
    </location>
    <ligand>
        <name>K(+)</name>
        <dbReference type="ChEBI" id="CHEBI:29103"/>
    </ligand>
</feature>
<feature type="binding site" evidence="14">
    <location>
        <position position="244"/>
    </location>
    <ligand>
        <name>K(+)</name>
        <dbReference type="ChEBI" id="CHEBI:29103"/>
    </ligand>
</feature>
<dbReference type="PANTHER" id="PTHR10584:SF166">
    <property type="entry name" value="RIBOKINASE"/>
    <property type="match status" value="1"/>
</dbReference>
<evidence type="ECO:0000256" key="11">
    <source>
        <dbReference type="ARBA" id="ARBA00066926"/>
    </source>
</evidence>
<keyword evidence="1 14" id="KW-0963">Cytoplasm</keyword>
<comment type="caution">
    <text evidence="14">Lacks conserved residue(s) required for the propagation of feature annotation.</text>
</comment>
<keyword evidence="9 14" id="KW-0119">Carbohydrate metabolism</keyword>
<dbReference type="GO" id="GO:0005524">
    <property type="term" value="F:ATP binding"/>
    <property type="evidence" value="ECO:0007669"/>
    <property type="project" value="UniProtKB-UniRule"/>
</dbReference>
<dbReference type="InterPro" id="IPR002139">
    <property type="entry name" value="Ribo/fructo_kinase"/>
</dbReference>
<evidence type="ECO:0000313" key="17">
    <source>
        <dbReference type="Proteomes" id="UP000234560"/>
    </source>
</evidence>
<dbReference type="CDD" id="cd01174">
    <property type="entry name" value="ribokinase"/>
    <property type="match status" value="1"/>
</dbReference>
<feature type="binding site" evidence="14">
    <location>
        <position position="285"/>
    </location>
    <ligand>
        <name>K(+)</name>
        <dbReference type="ChEBI" id="CHEBI:29103"/>
    </ligand>
</feature>
<reference evidence="16" key="2">
    <citation type="submission" date="2023-10" db="EMBL/GenBank/DDBJ databases">
        <authorList>
            <person name="Choi B."/>
        </authorList>
    </citation>
    <scope>NUCLEOTIDE SEQUENCE</scope>
    <source>
        <strain evidence="16">UMB0763</strain>
    </source>
</reference>
<feature type="binding site" evidence="14">
    <location>
        <position position="289"/>
    </location>
    <ligand>
        <name>K(+)</name>
        <dbReference type="ChEBI" id="CHEBI:29103"/>
    </ligand>
</feature>
<evidence type="ECO:0000256" key="1">
    <source>
        <dbReference type="ARBA" id="ARBA00022490"/>
    </source>
</evidence>
<dbReference type="InterPro" id="IPR029056">
    <property type="entry name" value="Ribokinase-like"/>
</dbReference>
<feature type="binding site" evidence="14">
    <location>
        <position position="280"/>
    </location>
    <ligand>
        <name>K(+)</name>
        <dbReference type="ChEBI" id="CHEBI:29103"/>
    </ligand>
</feature>
<feature type="binding site" evidence="14">
    <location>
        <begin position="9"/>
        <end position="11"/>
    </location>
    <ligand>
        <name>substrate</name>
    </ligand>
</feature>
<feature type="binding site" evidence="14">
    <location>
        <position position="137"/>
    </location>
    <ligand>
        <name>substrate</name>
    </ligand>
</feature>
<dbReference type="EMBL" id="CP136958">
    <property type="protein sequence ID" value="WOT02048.1"/>
    <property type="molecule type" value="Genomic_DNA"/>
</dbReference>
<dbReference type="AlphaFoldDB" id="A0AAF0YVM3"/>
<feature type="binding site" evidence="14">
    <location>
        <begin position="218"/>
        <end position="223"/>
    </location>
    <ligand>
        <name>ATP</name>
        <dbReference type="ChEBI" id="CHEBI:30616"/>
    </ligand>
</feature>
<comment type="subcellular location">
    <subcellularLocation>
        <location evidence="14">Cytoplasm</location>
    </subcellularLocation>
</comment>
<feature type="domain" description="Carbohydrate kinase PfkB" evidence="15">
    <location>
        <begin position="2"/>
        <end position="289"/>
    </location>
</feature>
<dbReference type="NCBIfam" id="TIGR02152">
    <property type="entry name" value="D_ribokin_bact"/>
    <property type="match status" value="1"/>
</dbReference>
<dbReference type="PRINTS" id="PR00990">
    <property type="entry name" value="RIBOKINASE"/>
</dbReference>
<protein>
    <recommendedName>
        <fullName evidence="12 14">Deoxyribokinase</fullName>
        <shortName evidence="14">dRK</shortName>
        <ecNumber evidence="11 14">2.7.1.229</ecNumber>
    </recommendedName>
    <alternativeName>
        <fullName evidence="13 14">ATP:2-deoxy-D-ribose 5-phosphotransferase</fullName>
    </alternativeName>
</protein>
<feature type="binding site" evidence="14">
    <location>
        <position position="250"/>
    </location>
    <ligand>
        <name>substrate</name>
    </ligand>
</feature>
<feature type="binding site" evidence="14">
    <location>
        <position position="182"/>
    </location>
    <ligand>
        <name>ATP</name>
        <dbReference type="ChEBI" id="CHEBI:30616"/>
    </ligand>
</feature>
<evidence type="ECO:0000256" key="6">
    <source>
        <dbReference type="ARBA" id="ARBA00022840"/>
    </source>
</evidence>
<evidence type="ECO:0000256" key="3">
    <source>
        <dbReference type="ARBA" id="ARBA00022723"/>
    </source>
</evidence>
<organism evidence="16 17">
    <name type="scientific">Corynebacterium pyruviciproducens</name>
    <dbReference type="NCBI Taxonomy" id="598660"/>
    <lineage>
        <taxon>Bacteria</taxon>
        <taxon>Bacillati</taxon>
        <taxon>Actinomycetota</taxon>
        <taxon>Actinomycetes</taxon>
        <taxon>Mycobacteriales</taxon>
        <taxon>Corynebacteriaceae</taxon>
        <taxon>Corynebacterium</taxon>
    </lineage>
</organism>
<dbReference type="GO" id="GO:0046872">
    <property type="term" value="F:metal ion binding"/>
    <property type="evidence" value="ECO:0007669"/>
    <property type="project" value="UniProtKB-KW"/>
</dbReference>
<dbReference type="Pfam" id="PF00294">
    <property type="entry name" value="PfkB"/>
    <property type="match status" value="1"/>
</dbReference>
<keyword evidence="4 14" id="KW-0547">Nucleotide-binding</keyword>
<evidence type="ECO:0000256" key="14">
    <source>
        <dbReference type="HAMAP-Rule" id="MF_01987"/>
    </source>
</evidence>
<accession>A0AAF0YVM3</accession>
<evidence type="ECO:0000256" key="10">
    <source>
        <dbReference type="ARBA" id="ARBA00051363"/>
    </source>
</evidence>
<dbReference type="EC" id="2.7.1.229" evidence="11 14"/>